<keyword evidence="2" id="KW-1185">Reference proteome</keyword>
<organism evidence="1 2">
    <name type="scientific">Sphaerodactylus townsendi</name>
    <dbReference type="NCBI Taxonomy" id="933632"/>
    <lineage>
        <taxon>Eukaryota</taxon>
        <taxon>Metazoa</taxon>
        <taxon>Chordata</taxon>
        <taxon>Craniata</taxon>
        <taxon>Vertebrata</taxon>
        <taxon>Euteleostomi</taxon>
        <taxon>Lepidosauria</taxon>
        <taxon>Squamata</taxon>
        <taxon>Bifurcata</taxon>
        <taxon>Gekkota</taxon>
        <taxon>Sphaerodactylidae</taxon>
        <taxon>Sphaerodactylus</taxon>
    </lineage>
</organism>
<accession>A0ACB8FNR6</accession>
<reference evidence="1" key="1">
    <citation type="submission" date="2021-08" db="EMBL/GenBank/DDBJ databases">
        <title>The first chromosome-level gecko genome reveals the dynamic sex chromosomes of Neotropical dwarf geckos (Sphaerodactylidae: Sphaerodactylus).</title>
        <authorList>
            <person name="Pinto B.J."/>
            <person name="Keating S.E."/>
            <person name="Gamble T."/>
        </authorList>
    </citation>
    <scope>NUCLEOTIDE SEQUENCE</scope>
    <source>
        <strain evidence="1">TG3544</strain>
    </source>
</reference>
<comment type="caution">
    <text evidence="1">The sequence shown here is derived from an EMBL/GenBank/DDBJ whole genome shotgun (WGS) entry which is preliminary data.</text>
</comment>
<evidence type="ECO:0000313" key="2">
    <source>
        <dbReference type="Proteomes" id="UP000827872"/>
    </source>
</evidence>
<gene>
    <name evidence="1" type="ORF">K3G42_015482</name>
</gene>
<dbReference type="Proteomes" id="UP000827872">
    <property type="component" value="Linkage Group LG06"/>
</dbReference>
<dbReference type="EMBL" id="CM037619">
    <property type="protein sequence ID" value="KAH8006940.1"/>
    <property type="molecule type" value="Genomic_DNA"/>
</dbReference>
<evidence type="ECO:0000313" key="1">
    <source>
        <dbReference type="EMBL" id="KAH8006940.1"/>
    </source>
</evidence>
<proteinExistence type="predicted"/>
<sequence length="119" mass="12921">MPAENQVQLAEMEGLSLNSDKSSILLGDDEDNHSVDQLSPKETQDGLDSTNSLGMEDLEECLLSLADPEASPAPESYLCEMEETAFSPVQSWLKNEGNQVPMYSPSLQIQAILLLPVPA</sequence>
<protein>
    <submittedName>
        <fullName evidence="1">Uncharacterized protein</fullName>
    </submittedName>
</protein>
<name>A0ACB8FNR6_9SAUR</name>